<comment type="caution">
    <text evidence="1">The sequence shown here is derived from an EMBL/GenBank/DDBJ whole genome shotgun (WGS) entry which is preliminary data.</text>
</comment>
<proteinExistence type="predicted"/>
<dbReference type="Proteomes" id="UP000314294">
    <property type="component" value="Unassembled WGS sequence"/>
</dbReference>
<name>A0A4Z2HJZ8_9TELE</name>
<sequence length="219" mass="24391">MVIWPSRVRGIRFLTGKEKMKAHLSLAVRPAHQNHHNGPDETKPQSLKNHLTAISYRFPPPPFFLQEQSAPPPHLPYGFLQGPKHTKQTKVRKCNQDGKLLSSSFIVKPVEEVRLGTDRPHVGVDAEKLQQGAGSSFLHADYNRLRKPLGPESVGHGDAVALRALLRAAPRVERQLLSRRVHLRRVLGDCAVPVRQETRRGSQLVPNSAGVVQNVIVGR</sequence>
<evidence type="ECO:0000313" key="2">
    <source>
        <dbReference type="Proteomes" id="UP000314294"/>
    </source>
</evidence>
<gene>
    <name evidence="1" type="ORF">EYF80_023616</name>
</gene>
<accession>A0A4Z2HJZ8</accession>
<dbReference type="EMBL" id="SRLO01000224">
    <property type="protein sequence ID" value="TNN66138.1"/>
    <property type="molecule type" value="Genomic_DNA"/>
</dbReference>
<reference evidence="1 2" key="1">
    <citation type="submission" date="2019-03" db="EMBL/GenBank/DDBJ databases">
        <title>First draft genome of Liparis tanakae, snailfish: a comprehensive survey of snailfish specific genes.</title>
        <authorList>
            <person name="Kim W."/>
            <person name="Song I."/>
            <person name="Jeong J.-H."/>
            <person name="Kim D."/>
            <person name="Kim S."/>
            <person name="Ryu S."/>
            <person name="Song J.Y."/>
            <person name="Lee S.K."/>
        </authorList>
    </citation>
    <scope>NUCLEOTIDE SEQUENCE [LARGE SCALE GENOMIC DNA]</scope>
    <source>
        <tissue evidence="1">Muscle</tissue>
    </source>
</reference>
<dbReference type="AlphaFoldDB" id="A0A4Z2HJZ8"/>
<evidence type="ECO:0000313" key="1">
    <source>
        <dbReference type="EMBL" id="TNN66138.1"/>
    </source>
</evidence>
<protein>
    <submittedName>
        <fullName evidence="1">Uncharacterized protein</fullName>
    </submittedName>
</protein>
<keyword evidence="2" id="KW-1185">Reference proteome</keyword>
<organism evidence="1 2">
    <name type="scientific">Liparis tanakae</name>
    <name type="common">Tanaka's snailfish</name>
    <dbReference type="NCBI Taxonomy" id="230148"/>
    <lineage>
        <taxon>Eukaryota</taxon>
        <taxon>Metazoa</taxon>
        <taxon>Chordata</taxon>
        <taxon>Craniata</taxon>
        <taxon>Vertebrata</taxon>
        <taxon>Euteleostomi</taxon>
        <taxon>Actinopterygii</taxon>
        <taxon>Neopterygii</taxon>
        <taxon>Teleostei</taxon>
        <taxon>Neoteleostei</taxon>
        <taxon>Acanthomorphata</taxon>
        <taxon>Eupercaria</taxon>
        <taxon>Perciformes</taxon>
        <taxon>Cottioidei</taxon>
        <taxon>Cottales</taxon>
        <taxon>Liparidae</taxon>
        <taxon>Liparis</taxon>
    </lineage>
</organism>